<evidence type="ECO:0000256" key="2">
    <source>
        <dbReference type="ARBA" id="ARBA00022840"/>
    </source>
</evidence>
<dbReference type="InterPro" id="IPR016032">
    <property type="entry name" value="Sig_transdc_resp-reg_C-effctor"/>
</dbReference>
<dbReference type="SMART" id="SM00421">
    <property type="entry name" value="HTH_LUXR"/>
    <property type="match status" value="1"/>
</dbReference>
<keyword evidence="2" id="KW-0067">ATP-binding</keyword>
<dbReference type="GO" id="GO:0005524">
    <property type="term" value="F:ATP binding"/>
    <property type="evidence" value="ECO:0007669"/>
    <property type="project" value="UniProtKB-KW"/>
</dbReference>
<dbReference type="SUPFAM" id="SSF46894">
    <property type="entry name" value="C-terminal effector domain of the bipartite response regulators"/>
    <property type="match status" value="1"/>
</dbReference>
<evidence type="ECO:0000256" key="1">
    <source>
        <dbReference type="ARBA" id="ARBA00022741"/>
    </source>
</evidence>
<feature type="domain" description="HTH luxR-type" evidence="3">
    <location>
        <begin position="898"/>
        <end position="963"/>
    </location>
</feature>
<dbReference type="AlphaFoldDB" id="A0A239NM93"/>
<dbReference type="InterPro" id="IPR000792">
    <property type="entry name" value="Tscrpt_reg_LuxR_C"/>
</dbReference>
<dbReference type="InterPro" id="IPR027417">
    <property type="entry name" value="P-loop_NTPase"/>
</dbReference>
<protein>
    <submittedName>
        <fullName evidence="4">Regulatory protein, luxR family</fullName>
    </submittedName>
</protein>
<dbReference type="PRINTS" id="PR00038">
    <property type="entry name" value="HTHLUXR"/>
</dbReference>
<name>A0A239NM93_9ACTN</name>
<dbReference type="Gene3D" id="1.10.10.10">
    <property type="entry name" value="Winged helix-like DNA-binding domain superfamily/Winged helix DNA-binding domain"/>
    <property type="match status" value="1"/>
</dbReference>
<dbReference type="GO" id="GO:0004016">
    <property type="term" value="F:adenylate cyclase activity"/>
    <property type="evidence" value="ECO:0007669"/>
    <property type="project" value="TreeGrafter"/>
</dbReference>
<dbReference type="Pfam" id="PF13191">
    <property type="entry name" value="AAA_16"/>
    <property type="match status" value="1"/>
</dbReference>
<evidence type="ECO:0000313" key="5">
    <source>
        <dbReference type="Proteomes" id="UP000198282"/>
    </source>
</evidence>
<dbReference type="GO" id="GO:0006355">
    <property type="term" value="P:regulation of DNA-templated transcription"/>
    <property type="evidence" value="ECO:0007669"/>
    <property type="project" value="InterPro"/>
</dbReference>
<evidence type="ECO:0000259" key="3">
    <source>
        <dbReference type="PROSITE" id="PS50043"/>
    </source>
</evidence>
<dbReference type="CDD" id="cd06170">
    <property type="entry name" value="LuxR_C_like"/>
    <property type="match status" value="1"/>
</dbReference>
<gene>
    <name evidence="4" type="ORF">SAMN05216276_106229</name>
</gene>
<dbReference type="InterPro" id="IPR036388">
    <property type="entry name" value="WH-like_DNA-bd_sf"/>
</dbReference>
<keyword evidence="5" id="KW-1185">Reference proteome</keyword>
<sequence>MTSSPGRAAIHRTDEHTRLGGVAAAAFSASSEDMRRRTTDAFPPLPLRGREAEMLLLRDRLHALAQGQGGVVLIEGALGSGKSRLLAELTSLAMAAGLRVHAGAGAPDGPAVSFAPLLDALLSGPVPLMARDRLLALSEAADQRFWLLQELQHELEQAASAAPLMIVMDDLQWCDAATHSALRTLPTRLSGRPILWVLATREPHRSGPARAWPTDRIVLRPLSTEAVALLAQDVLQAVAEPALLEFARKADGRPLLLVELLNGIREEGAITVKNGMAHLRVAGRIPMRFRSSIRRRLDQLSPLARDSVRFAAVLGRDVDVEVLAELLQCSPVDLMAPLQDALRADLLTDTDGRLALRHDLVREAVQVGVPGAFKNLVRRQAVDVRLRRGAAVMEVAADLAEVAQPGDHEAVSLLRRAATDFASTSPATAIALSSRALELAPADHADRPALIAEIIILLWLNGHDLEARTMAEDTLAGLLEPEAEAQVRLSLARVSSRRSFTEAVRQCRLALALPGLSPATRAQLLTRQALALIVAGDVEEAGRVVASALRTAAACGNRAIEATAIAVEATVTSHRMDWRRASDRQDEAVRLATDAGILHSLWVPELSWKSFLWSSAGESLRGLEEVDAGLREARAHGQAAAAYMWSMYRARILLDAGRLAEARAEAEAVLAVVEDLGAGNAADVTTVYALGRAALYAGDRQGIARFVTDGRRMTRDEAPFLARTGAWMLALASDGEGDPEQTMTYAAAAVAAGPCGGSVTTPLDPADDVVFVRMALCAGERGAAAGMVRLAEERAERNAGFPFLAAIAAHARGLLDDDAASLVRAAEQLADFSRPIVRASALEDAGRTLAATDQKAAIGHLSTALELYEQAGAMRDAARARRRLRDAGIRRRGRASGATRGWNGLTASELQVVRLVAQGATNRQVAERLFLSPHTVNTHLRHAYTKLDINSRVELTRLVVEHDG</sequence>
<dbReference type="EMBL" id="FZOD01000062">
    <property type="protein sequence ID" value="SNT55742.1"/>
    <property type="molecule type" value="Genomic_DNA"/>
</dbReference>
<dbReference type="GO" id="GO:0003677">
    <property type="term" value="F:DNA binding"/>
    <property type="evidence" value="ECO:0007669"/>
    <property type="project" value="InterPro"/>
</dbReference>
<dbReference type="SUPFAM" id="SSF52540">
    <property type="entry name" value="P-loop containing nucleoside triphosphate hydrolases"/>
    <property type="match status" value="1"/>
</dbReference>
<dbReference type="PROSITE" id="PS00622">
    <property type="entry name" value="HTH_LUXR_1"/>
    <property type="match status" value="1"/>
</dbReference>
<organism evidence="4 5">
    <name type="scientific">Streptosporangium subroseum</name>
    <dbReference type="NCBI Taxonomy" id="106412"/>
    <lineage>
        <taxon>Bacteria</taxon>
        <taxon>Bacillati</taxon>
        <taxon>Actinomycetota</taxon>
        <taxon>Actinomycetes</taxon>
        <taxon>Streptosporangiales</taxon>
        <taxon>Streptosporangiaceae</taxon>
        <taxon>Streptosporangium</taxon>
    </lineage>
</organism>
<dbReference type="PANTHER" id="PTHR16305">
    <property type="entry name" value="TESTICULAR SOLUBLE ADENYLYL CYCLASE"/>
    <property type="match status" value="1"/>
</dbReference>
<dbReference type="PROSITE" id="PS50043">
    <property type="entry name" value="HTH_LUXR_2"/>
    <property type="match status" value="1"/>
</dbReference>
<dbReference type="Pfam" id="PF00196">
    <property type="entry name" value="GerE"/>
    <property type="match status" value="1"/>
</dbReference>
<keyword evidence="1" id="KW-0547">Nucleotide-binding</keyword>
<dbReference type="PANTHER" id="PTHR16305:SF35">
    <property type="entry name" value="TRANSCRIPTIONAL ACTIVATOR DOMAIN"/>
    <property type="match status" value="1"/>
</dbReference>
<dbReference type="InterPro" id="IPR041664">
    <property type="entry name" value="AAA_16"/>
</dbReference>
<dbReference type="Proteomes" id="UP000198282">
    <property type="component" value="Unassembled WGS sequence"/>
</dbReference>
<dbReference type="GO" id="GO:0005737">
    <property type="term" value="C:cytoplasm"/>
    <property type="evidence" value="ECO:0007669"/>
    <property type="project" value="TreeGrafter"/>
</dbReference>
<reference evidence="4 5" key="1">
    <citation type="submission" date="2017-06" db="EMBL/GenBank/DDBJ databases">
        <authorList>
            <person name="Kim H.J."/>
            <person name="Triplett B.A."/>
        </authorList>
    </citation>
    <scope>NUCLEOTIDE SEQUENCE [LARGE SCALE GENOMIC DNA]</scope>
    <source>
        <strain evidence="4 5">CGMCC 4.2132</strain>
    </source>
</reference>
<evidence type="ECO:0000313" key="4">
    <source>
        <dbReference type="EMBL" id="SNT55742.1"/>
    </source>
</evidence>
<proteinExistence type="predicted"/>
<accession>A0A239NM93</accession>
<dbReference type="RefSeq" id="WP_218825688.1">
    <property type="nucleotide sequence ID" value="NZ_FZOD01000062.1"/>
</dbReference>